<dbReference type="InterPro" id="IPR026350">
    <property type="entry name" value="GxxExxY"/>
</dbReference>
<keyword evidence="2" id="KW-1185">Reference proteome</keyword>
<dbReference type="NCBIfam" id="TIGR04256">
    <property type="entry name" value="GxxExxY"/>
    <property type="match status" value="1"/>
</dbReference>
<proteinExistence type="predicted"/>
<reference evidence="2" key="1">
    <citation type="submission" date="2016-10" db="EMBL/GenBank/DDBJ databases">
        <authorList>
            <person name="Varghese N."/>
            <person name="Submissions S."/>
        </authorList>
    </citation>
    <scope>NUCLEOTIDE SEQUENCE [LARGE SCALE GENOMIC DNA]</scope>
    <source>
        <strain evidence="2">DSM 24740</strain>
    </source>
</reference>
<accession>A0A1H9J6B2</accession>
<evidence type="ECO:0000313" key="1">
    <source>
        <dbReference type="EMBL" id="SEQ82269.1"/>
    </source>
</evidence>
<dbReference type="Pfam" id="PF13366">
    <property type="entry name" value="PDDEXK_3"/>
    <property type="match status" value="1"/>
</dbReference>
<dbReference type="RefSeq" id="WP_090169935.1">
    <property type="nucleotide sequence ID" value="NZ_FOFB01000016.1"/>
</dbReference>
<dbReference type="EMBL" id="FOFB01000016">
    <property type="protein sequence ID" value="SEQ82269.1"/>
    <property type="molecule type" value="Genomic_DNA"/>
</dbReference>
<sequence>MVFNRFAQPFYRGIQLNSVSIVDLIIDNLIVVELKSVKMINEVHKAQALNYINLLDLPKALILNFNCANLASQGRVTRVNAVYASLPSE</sequence>
<dbReference type="OrthoDB" id="1119698at2"/>
<evidence type="ECO:0000313" key="2">
    <source>
        <dbReference type="Proteomes" id="UP000199021"/>
    </source>
</evidence>
<protein>
    <submittedName>
        <fullName evidence="1">GxxExxY protein</fullName>
    </submittedName>
</protein>
<dbReference type="Proteomes" id="UP000199021">
    <property type="component" value="Unassembled WGS sequence"/>
</dbReference>
<name>A0A1H9J6B2_9BACT</name>
<gene>
    <name evidence="1" type="ORF">SAMN05444359_116102</name>
</gene>
<organism evidence="1 2">
    <name type="scientific">Neolewinella agarilytica</name>
    <dbReference type="NCBI Taxonomy" id="478744"/>
    <lineage>
        <taxon>Bacteria</taxon>
        <taxon>Pseudomonadati</taxon>
        <taxon>Bacteroidota</taxon>
        <taxon>Saprospiria</taxon>
        <taxon>Saprospirales</taxon>
        <taxon>Lewinellaceae</taxon>
        <taxon>Neolewinella</taxon>
    </lineage>
</organism>
<dbReference type="InParanoid" id="A0A1H9J6B2"/>
<dbReference type="STRING" id="478744.SAMN05444359_116102"/>
<dbReference type="AlphaFoldDB" id="A0A1H9J6B2"/>